<dbReference type="AlphaFoldDB" id="A0A5S9PB58"/>
<dbReference type="Pfam" id="PF14079">
    <property type="entry name" value="DUF4260"/>
    <property type="match status" value="1"/>
</dbReference>
<feature type="transmembrane region" description="Helical" evidence="1">
    <location>
        <begin position="9"/>
        <end position="27"/>
    </location>
</feature>
<dbReference type="OrthoDB" id="9813911at2"/>
<proteinExistence type="predicted"/>
<feature type="transmembrane region" description="Helical" evidence="1">
    <location>
        <begin position="33"/>
        <end position="52"/>
    </location>
</feature>
<feature type="transmembrane region" description="Helical" evidence="1">
    <location>
        <begin position="59"/>
        <end position="78"/>
    </location>
</feature>
<keyword evidence="3" id="KW-1185">Reference proteome</keyword>
<dbReference type="InterPro" id="IPR025356">
    <property type="entry name" value="DUF4260"/>
</dbReference>
<keyword evidence="1" id="KW-0472">Membrane</keyword>
<accession>A0A5S9PB58</accession>
<gene>
    <name evidence="2" type="ORF">OPDIPICF_04368</name>
</gene>
<keyword evidence="1" id="KW-0812">Transmembrane</keyword>
<protein>
    <recommendedName>
        <fullName evidence="4">DUF4260 domain-containing protein</fullName>
    </recommendedName>
</protein>
<dbReference type="EMBL" id="CACSIO010000006">
    <property type="protein sequence ID" value="CAA0100906.1"/>
    <property type="molecule type" value="Genomic_DNA"/>
</dbReference>
<keyword evidence="1" id="KW-1133">Transmembrane helix</keyword>
<organism evidence="2 3">
    <name type="scientific">BD1-7 clade bacterium</name>
    <dbReference type="NCBI Taxonomy" id="2029982"/>
    <lineage>
        <taxon>Bacteria</taxon>
        <taxon>Pseudomonadati</taxon>
        <taxon>Pseudomonadota</taxon>
        <taxon>Gammaproteobacteria</taxon>
        <taxon>Cellvibrionales</taxon>
        <taxon>Spongiibacteraceae</taxon>
        <taxon>BD1-7 clade</taxon>
    </lineage>
</organism>
<reference evidence="2 3" key="1">
    <citation type="submission" date="2019-11" db="EMBL/GenBank/DDBJ databases">
        <authorList>
            <person name="Holert J."/>
        </authorList>
    </citation>
    <scope>NUCLEOTIDE SEQUENCE [LARGE SCALE GENOMIC DNA]</scope>
    <source>
        <strain evidence="2">SB11_3</strain>
    </source>
</reference>
<dbReference type="Proteomes" id="UP000441399">
    <property type="component" value="Unassembled WGS sequence"/>
</dbReference>
<evidence type="ECO:0000313" key="2">
    <source>
        <dbReference type="EMBL" id="CAA0100906.1"/>
    </source>
</evidence>
<sequence length="126" mass="14086">MEAIGKIKVILRFEGAAILMMAALAYYQLSFSWVDFAWMFFIPDIALLAYLYNTKLGCISYNLTHSLIGALLVLTFGFTTHLQLGIQAGLIWVAHIGFDRALGYGLKYSQGFSYTHLGKIGNQKHT</sequence>
<evidence type="ECO:0008006" key="4">
    <source>
        <dbReference type="Google" id="ProtNLM"/>
    </source>
</evidence>
<evidence type="ECO:0000313" key="3">
    <source>
        <dbReference type="Proteomes" id="UP000441399"/>
    </source>
</evidence>
<evidence type="ECO:0000256" key="1">
    <source>
        <dbReference type="SAM" id="Phobius"/>
    </source>
</evidence>
<name>A0A5S9PB58_9GAMM</name>